<geneLocation type="plasmid" evidence="1 2">
    <name>pMP1046B</name>
</geneLocation>
<name>A0A089QG07_9LACO</name>
<dbReference type="EMBL" id="CP007648">
    <property type="protein sequence ID" value="AIR11685.1"/>
    <property type="molecule type" value="Genomic_DNA"/>
</dbReference>
<organism evidence="1 2">
    <name type="scientific">Ligilactobacillus salivarius</name>
    <dbReference type="NCBI Taxonomy" id="1624"/>
    <lineage>
        <taxon>Bacteria</taxon>
        <taxon>Bacillati</taxon>
        <taxon>Bacillota</taxon>
        <taxon>Bacilli</taxon>
        <taxon>Lactobacillales</taxon>
        <taxon>Lactobacillaceae</taxon>
        <taxon>Ligilactobacillus</taxon>
    </lineage>
</organism>
<sequence>MRNIEKLSKPIYIIKGLSDDYYHVTTDNTADGTDVLFSSDNGIELLSFVSGYNINAQIKINEDELENLITELS</sequence>
<protein>
    <submittedName>
        <fullName evidence="1">Uncharacterized protein</fullName>
    </submittedName>
</protein>
<reference evidence="1 2" key="1">
    <citation type="journal article" date="2014" name="BMC Genomics">
        <title>Unusual genome complexity in Lactobacillus salivarius JCM1046.</title>
        <authorList>
            <person name="Raftis E.J."/>
            <person name="Forde B.M."/>
            <person name="Claesson M.J."/>
            <person name="O'Toole P.W."/>
        </authorList>
    </citation>
    <scope>NUCLEOTIDE SEQUENCE [LARGE SCALE GENOMIC DNA]</scope>
    <source>
        <strain evidence="1 2">JCM1046</strain>
        <plasmid evidence="1 2">pMP1046B</plasmid>
    </source>
</reference>
<dbReference type="RefSeq" id="WP_044005826.1">
    <property type="nucleotide sequence ID" value="NZ_CP007648.1"/>
</dbReference>
<evidence type="ECO:0000313" key="2">
    <source>
        <dbReference type="Proteomes" id="UP000029488"/>
    </source>
</evidence>
<dbReference type="KEGG" id="lsj:LSJ_3068"/>
<dbReference type="Proteomes" id="UP000029488">
    <property type="component" value="Plasmid pMP1046B"/>
</dbReference>
<dbReference type="AlphaFoldDB" id="A0A089QG07"/>
<proteinExistence type="predicted"/>
<evidence type="ECO:0000313" key="1">
    <source>
        <dbReference type="EMBL" id="AIR11685.1"/>
    </source>
</evidence>
<keyword evidence="1" id="KW-0614">Plasmid</keyword>
<accession>A0A089QG07</accession>
<gene>
    <name evidence="1" type="ORF">LSJ_3068</name>
</gene>